<dbReference type="Proteomes" id="UP000283509">
    <property type="component" value="Unassembled WGS sequence"/>
</dbReference>
<dbReference type="OrthoDB" id="6344299at2759"/>
<name>A0A423U5N8_PENVA</name>
<comment type="caution">
    <text evidence="1">The sequence shown here is derived from an EMBL/GenBank/DDBJ whole genome shotgun (WGS) entry which is preliminary data.</text>
</comment>
<organism evidence="1 2">
    <name type="scientific">Penaeus vannamei</name>
    <name type="common">Whiteleg shrimp</name>
    <name type="synonym">Litopenaeus vannamei</name>
    <dbReference type="NCBI Taxonomy" id="6689"/>
    <lineage>
        <taxon>Eukaryota</taxon>
        <taxon>Metazoa</taxon>
        <taxon>Ecdysozoa</taxon>
        <taxon>Arthropoda</taxon>
        <taxon>Crustacea</taxon>
        <taxon>Multicrustacea</taxon>
        <taxon>Malacostraca</taxon>
        <taxon>Eumalacostraca</taxon>
        <taxon>Eucarida</taxon>
        <taxon>Decapoda</taxon>
        <taxon>Dendrobranchiata</taxon>
        <taxon>Penaeoidea</taxon>
        <taxon>Penaeidae</taxon>
        <taxon>Penaeus</taxon>
    </lineage>
</organism>
<accession>A0A423U5N8</accession>
<dbReference type="EMBL" id="QCYY01000610">
    <property type="protein sequence ID" value="ROT83985.1"/>
    <property type="molecule type" value="Genomic_DNA"/>
</dbReference>
<evidence type="ECO:0000313" key="2">
    <source>
        <dbReference type="Proteomes" id="UP000283509"/>
    </source>
</evidence>
<reference evidence="1 2" key="1">
    <citation type="submission" date="2018-04" db="EMBL/GenBank/DDBJ databases">
        <authorList>
            <person name="Zhang X."/>
            <person name="Yuan J."/>
            <person name="Li F."/>
            <person name="Xiang J."/>
        </authorList>
    </citation>
    <scope>NUCLEOTIDE SEQUENCE [LARGE SCALE GENOMIC DNA]</scope>
    <source>
        <tissue evidence="1">Muscle</tissue>
    </source>
</reference>
<proteinExistence type="predicted"/>
<protein>
    <submittedName>
        <fullName evidence="1">Uncharacterized protein</fullName>
    </submittedName>
</protein>
<gene>
    <name evidence="1" type="ORF">C7M84_022827</name>
</gene>
<reference evidence="1 2" key="2">
    <citation type="submission" date="2019-01" db="EMBL/GenBank/DDBJ databases">
        <title>The decoding of complex shrimp genome reveals the adaptation for benthos swimmer, frequently molting mechanism and breeding impact on genome.</title>
        <authorList>
            <person name="Sun Y."/>
            <person name="Gao Y."/>
            <person name="Yu Y."/>
        </authorList>
    </citation>
    <scope>NUCLEOTIDE SEQUENCE [LARGE SCALE GENOMIC DNA]</scope>
    <source>
        <tissue evidence="1">Muscle</tissue>
    </source>
</reference>
<dbReference type="AlphaFoldDB" id="A0A423U5N8"/>
<keyword evidence="2" id="KW-1185">Reference proteome</keyword>
<evidence type="ECO:0000313" key="1">
    <source>
        <dbReference type="EMBL" id="ROT83985.1"/>
    </source>
</evidence>
<sequence>MTALSDFKIKRKYDAKAVPLTSFLSGSWDAYHLVDFDPPLPFTAGDVIEAMEVFRKVYKTSVIVKSHPELVLWELHLEQRVRRMKTRHSGEGVAGRQAAFSKFRFAVNVEYELLFANRSIPGRIFKELCKGLHCRDLKALSLNYSDPVNLLMLYRQANERSPGAMKLQYQEKMFSRMDQILSGFSLSNVVEPENDPAKEVHLKLGSKTDEIPRIRKITAEVEDVPLKTKIAELKGFRLKNVDIEMSGSSTYHIYVYLAEMGIIKNIPRWVADTREKGKTHCKAKFS</sequence>